<dbReference type="InterPro" id="IPR036390">
    <property type="entry name" value="WH_DNA-bd_sf"/>
</dbReference>
<dbReference type="GO" id="GO:0003677">
    <property type="term" value="F:DNA binding"/>
    <property type="evidence" value="ECO:0007669"/>
    <property type="project" value="UniProtKB-KW"/>
</dbReference>
<dbReference type="InterPro" id="IPR050176">
    <property type="entry name" value="LTTR"/>
</dbReference>
<sequence>MPHFPTIDSELLRTFTVIADQGGFTRAGDQLNRTQSAVSMQMKRLEEDVIQRPLFSREGRHVHLTAEGEMLLGYARRILRLQGEALNSLRTPDMVGLVRIGTPDDYVARFLPGVLARFARSFPLVQVEMHCEPSAQLLQRHDLDLTIVTREPGKEIGELLRQEQLVWAQACGAELQHLEQLPLAMFNGDCFCRHWACNALEAQQRNYRVAYTSPSLSAIFAVVGAGLAITAQPRSLIPDSMQVLGPEHGLPEMPQASIVLLRDTRRSSAASESLAAHVIEGFRH</sequence>
<dbReference type="Proteomes" id="UP000242847">
    <property type="component" value="Unassembled WGS sequence"/>
</dbReference>
<proteinExistence type="inferred from homology"/>
<accession>A0A1S8DCU7</accession>
<evidence type="ECO:0000256" key="4">
    <source>
        <dbReference type="ARBA" id="ARBA00023163"/>
    </source>
</evidence>
<keyword evidence="7" id="KW-1185">Reference proteome</keyword>
<dbReference type="PROSITE" id="PS50931">
    <property type="entry name" value="HTH_LYSR"/>
    <property type="match status" value="1"/>
</dbReference>
<gene>
    <name evidence="6" type="ORF">BXT89_17910</name>
</gene>
<dbReference type="InterPro" id="IPR036388">
    <property type="entry name" value="WH-like_DNA-bd_sf"/>
</dbReference>
<reference evidence="6 7" key="1">
    <citation type="submission" date="2017-01" db="EMBL/GenBank/DDBJ databases">
        <title>Draft genome sequence of Pseudomonas pachastrellae type strain CCUG 46540T from a deep sea.</title>
        <authorList>
            <person name="Gomila M."/>
            <person name="Mulet M."/>
            <person name="Lalucat J."/>
            <person name="Garcia-Valdes E."/>
        </authorList>
    </citation>
    <scope>NUCLEOTIDE SEQUENCE [LARGE SCALE GENOMIC DNA]</scope>
    <source>
        <strain evidence="6 7">CCUG 46540</strain>
    </source>
</reference>
<evidence type="ECO:0000256" key="2">
    <source>
        <dbReference type="ARBA" id="ARBA00023015"/>
    </source>
</evidence>
<keyword evidence="4" id="KW-0804">Transcription</keyword>
<organism evidence="6 7">
    <name type="scientific">Halopseudomonas pachastrellae</name>
    <dbReference type="NCBI Taxonomy" id="254161"/>
    <lineage>
        <taxon>Bacteria</taxon>
        <taxon>Pseudomonadati</taxon>
        <taxon>Pseudomonadota</taxon>
        <taxon>Gammaproteobacteria</taxon>
        <taxon>Pseudomonadales</taxon>
        <taxon>Pseudomonadaceae</taxon>
        <taxon>Halopseudomonas</taxon>
    </lineage>
</organism>
<dbReference type="Pfam" id="PF00126">
    <property type="entry name" value="HTH_1"/>
    <property type="match status" value="1"/>
</dbReference>
<feature type="domain" description="HTH lysR-type" evidence="5">
    <location>
        <begin position="7"/>
        <end position="65"/>
    </location>
</feature>
<dbReference type="STRING" id="254161.SAMN05216256_119115"/>
<dbReference type="OrthoDB" id="5723059at2"/>
<dbReference type="PANTHER" id="PTHR30579">
    <property type="entry name" value="TRANSCRIPTIONAL REGULATOR"/>
    <property type="match status" value="1"/>
</dbReference>
<evidence type="ECO:0000256" key="3">
    <source>
        <dbReference type="ARBA" id="ARBA00023125"/>
    </source>
</evidence>
<evidence type="ECO:0000313" key="7">
    <source>
        <dbReference type="Proteomes" id="UP000242847"/>
    </source>
</evidence>
<name>A0A1S8DCU7_9GAMM</name>
<keyword evidence="3" id="KW-0238">DNA-binding</keyword>
<dbReference type="InterPro" id="IPR005119">
    <property type="entry name" value="LysR_subst-bd"/>
</dbReference>
<dbReference type="InterPro" id="IPR000847">
    <property type="entry name" value="LysR_HTH_N"/>
</dbReference>
<dbReference type="Pfam" id="PF03466">
    <property type="entry name" value="LysR_substrate"/>
    <property type="match status" value="1"/>
</dbReference>
<comment type="similarity">
    <text evidence="1">Belongs to the LysR transcriptional regulatory family.</text>
</comment>
<dbReference type="RefSeq" id="WP_083729348.1">
    <property type="nucleotide sequence ID" value="NZ_FOUD01000019.1"/>
</dbReference>
<dbReference type="EMBL" id="MUBC01000073">
    <property type="protein sequence ID" value="ONM42452.1"/>
    <property type="molecule type" value="Genomic_DNA"/>
</dbReference>
<comment type="caution">
    <text evidence="6">The sequence shown here is derived from an EMBL/GenBank/DDBJ whole genome shotgun (WGS) entry which is preliminary data.</text>
</comment>
<dbReference type="SUPFAM" id="SSF53850">
    <property type="entry name" value="Periplasmic binding protein-like II"/>
    <property type="match status" value="1"/>
</dbReference>
<evidence type="ECO:0000313" key="6">
    <source>
        <dbReference type="EMBL" id="ONM42452.1"/>
    </source>
</evidence>
<protein>
    <submittedName>
        <fullName evidence="6">LysR family transcriptional regulator</fullName>
    </submittedName>
</protein>
<evidence type="ECO:0000256" key="1">
    <source>
        <dbReference type="ARBA" id="ARBA00009437"/>
    </source>
</evidence>
<dbReference type="SUPFAM" id="SSF46785">
    <property type="entry name" value="Winged helix' DNA-binding domain"/>
    <property type="match status" value="1"/>
</dbReference>
<dbReference type="Gene3D" id="1.10.10.10">
    <property type="entry name" value="Winged helix-like DNA-binding domain superfamily/Winged helix DNA-binding domain"/>
    <property type="match status" value="1"/>
</dbReference>
<dbReference type="Gene3D" id="3.40.190.10">
    <property type="entry name" value="Periplasmic binding protein-like II"/>
    <property type="match status" value="2"/>
</dbReference>
<dbReference type="PANTHER" id="PTHR30579:SF7">
    <property type="entry name" value="HTH-TYPE TRANSCRIPTIONAL REGULATOR LRHA-RELATED"/>
    <property type="match status" value="1"/>
</dbReference>
<keyword evidence="2" id="KW-0805">Transcription regulation</keyword>
<dbReference type="GO" id="GO:0003700">
    <property type="term" value="F:DNA-binding transcription factor activity"/>
    <property type="evidence" value="ECO:0007669"/>
    <property type="project" value="InterPro"/>
</dbReference>
<dbReference type="AlphaFoldDB" id="A0A1S8DCU7"/>
<evidence type="ECO:0000259" key="5">
    <source>
        <dbReference type="PROSITE" id="PS50931"/>
    </source>
</evidence>